<accession>A0AAD4G7D3</accession>
<dbReference type="EMBL" id="WHUW01000099">
    <property type="protein sequence ID" value="KAF8424996.1"/>
    <property type="molecule type" value="Genomic_DNA"/>
</dbReference>
<reference evidence="2" key="1">
    <citation type="submission" date="2019-10" db="EMBL/GenBank/DDBJ databases">
        <authorList>
            <consortium name="DOE Joint Genome Institute"/>
            <person name="Kuo A."/>
            <person name="Miyauchi S."/>
            <person name="Kiss E."/>
            <person name="Drula E."/>
            <person name="Kohler A."/>
            <person name="Sanchez-Garcia M."/>
            <person name="Andreopoulos B."/>
            <person name="Barry K.W."/>
            <person name="Bonito G."/>
            <person name="Buee M."/>
            <person name="Carver A."/>
            <person name="Chen C."/>
            <person name="Cichocki N."/>
            <person name="Clum A."/>
            <person name="Culley D."/>
            <person name="Crous P.W."/>
            <person name="Fauchery L."/>
            <person name="Girlanda M."/>
            <person name="Hayes R."/>
            <person name="Keri Z."/>
            <person name="LaButti K."/>
            <person name="Lipzen A."/>
            <person name="Lombard V."/>
            <person name="Magnuson J."/>
            <person name="Maillard F."/>
            <person name="Morin E."/>
            <person name="Murat C."/>
            <person name="Nolan M."/>
            <person name="Ohm R."/>
            <person name="Pangilinan J."/>
            <person name="Pereira M."/>
            <person name="Perotto S."/>
            <person name="Peter M."/>
            <person name="Riley R."/>
            <person name="Sitrit Y."/>
            <person name="Stielow B."/>
            <person name="Szollosi G."/>
            <person name="Zifcakova L."/>
            <person name="Stursova M."/>
            <person name="Spatafora J.W."/>
            <person name="Tedersoo L."/>
            <person name="Vaario L.-M."/>
            <person name="Yamada A."/>
            <person name="Yan M."/>
            <person name="Wang P."/>
            <person name="Xu J."/>
            <person name="Bruns T."/>
            <person name="Baldrian P."/>
            <person name="Vilgalys R."/>
            <person name="Henrissat B."/>
            <person name="Grigoriev I.V."/>
            <person name="Hibbett D."/>
            <person name="Nagy L.G."/>
            <person name="Martin F.M."/>
        </authorList>
    </citation>
    <scope>NUCLEOTIDE SEQUENCE</scope>
    <source>
        <strain evidence="2">BED1</strain>
    </source>
</reference>
<dbReference type="Proteomes" id="UP001194468">
    <property type="component" value="Unassembled WGS sequence"/>
</dbReference>
<evidence type="ECO:0000313" key="3">
    <source>
        <dbReference type="Proteomes" id="UP001194468"/>
    </source>
</evidence>
<feature type="region of interest" description="Disordered" evidence="1">
    <location>
        <begin position="1"/>
        <end position="23"/>
    </location>
</feature>
<proteinExistence type="predicted"/>
<feature type="non-terminal residue" evidence="2">
    <location>
        <position position="448"/>
    </location>
</feature>
<name>A0AAD4G7D3_BOLED</name>
<keyword evidence="3" id="KW-1185">Reference proteome</keyword>
<evidence type="ECO:0000313" key="2">
    <source>
        <dbReference type="EMBL" id="KAF8424996.1"/>
    </source>
</evidence>
<organism evidence="2 3">
    <name type="scientific">Boletus edulis BED1</name>
    <dbReference type="NCBI Taxonomy" id="1328754"/>
    <lineage>
        <taxon>Eukaryota</taxon>
        <taxon>Fungi</taxon>
        <taxon>Dikarya</taxon>
        <taxon>Basidiomycota</taxon>
        <taxon>Agaricomycotina</taxon>
        <taxon>Agaricomycetes</taxon>
        <taxon>Agaricomycetidae</taxon>
        <taxon>Boletales</taxon>
        <taxon>Boletineae</taxon>
        <taxon>Boletaceae</taxon>
        <taxon>Boletoideae</taxon>
        <taxon>Boletus</taxon>
    </lineage>
</organism>
<dbReference type="AlphaFoldDB" id="A0AAD4G7D3"/>
<feature type="non-terminal residue" evidence="2">
    <location>
        <position position="1"/>
    </location>
</feature>
<evidence type="ECO:0000256" key="1">
    <source>
        <dbReference type="SAM" id="MobiDB-lite"/>
    </source>
</evidence>
<gene>
    <name evidence="2" type="ORF">L210DRAFT_798930</name>
</gene>
<sequence length="448" mass="51932">EETIRSTPRETQIGYTRPPDVDGPDWEEQNSILERRVVRASQIHSCSVSTCLRFNRHRQMACKRRAPWPLSAEEYVDEAGNWSPKRTYGFMNNFCPAITTTLLCNNDIKLLTNGEDTKDVMWYTTSYATKKQSKNNNVSALMAKAMLYHENNSNHLNSILEQNRLLIFRCQQAINREMELSGPQVMSYIMGYGDCIRSHHYVPFYWFSLQKLLEQTFPELKGAIDAQNTRETTGDVDETSLQQDSILDNAAEHTSSVSCIIKEAVTLEFGKEGGLQTRASQIEDYCFRGTELNNLSYIRFILDTYEEHVPASKRIQRGRPPHKRSSYMLQHPRNNTYTRVIRPPGHNTLPNFVGQFLPSSKDPSQRALHCASMLALLVPWRRIQDIITNEGTWEERYDEFLSRASQEEKDIIAGVDYYYECRTAVMKKTQELENNHESRDEERRQQAE</sequence>
<protein>
    <submittedName>
        <fullName evidence="2">Uncharacterized protein</fullName>
    </submittedName>
</protein>
<feature type="compositionally biased region" description="Polar residues" evidence="1">
    <location>
        <begin position="1"/>
        <end position="14"/>
    </location>
</feature>
<reference evidence="2" key="2">
    <citation type="journal article" date="2020" name="Nat. Commun.">
        <title>Large-scale genome sequencing of mycorrhizal fungi provides insights into the early evolution of symbiotic traits.</title>
        <authorList>
            <person name="Miyauchi S."/>
            <person name="Kiss E."/>
            <person name="Kuo A."/>
            <person name="Drula E."/>
            <person name="Kohler A."/>
            <person name="Sanchez-Garcia M."/>
            <person name="Morin E."/>
            <person name="Andreopoulos B."/>
            <person name="Barry K.W."/>
            <person name="Bonito G."/>
            <person name="Buee M."/>
            <person name="Carver A."/>
            <person name="Chen C."/>
            <person name="Cichocki N."/>
            <person name="Clum A."/>
            <person name="Culley D."/>
            <person name="Crous P.W."/>
            <person name="Fauchery L."/>
            <person name="Girlanda M."/>
            <person name="Hayes R.D."/>
            <person name="Keri Z."/>
            <person name="LaButti K."/>
            <person name="Lipzen A."/>
            <person name="Lombard V."/>
            <person name="Magnuson J."/>
            <person name="Maillard F."/>
            <person name="Murat C."/>
            <person name="Nolan M."/>
            <person name="Ohm R.A."/>
            <person name="Pangilinan J."/>
            <person name="Pereira M.F."/>
            <person name="Perotto S."/>
            <person name="Peter M."/>
            <person name="Pfister S."/>
            <person name="Riley R."/>
            <person name="Sitrit Y."/>
            <person name="Stielow J.B."/>
            <person name="Szollosi G."/>
            <person name="Zifcakova L."/>
            <person name="Stursova M."/>
            <person name="Spatafora J.W."/>
            <person name="Tedersoo L."/>
            <person name="Vaario L.M."/>
            <person name="Yamada A."/>
            <person name="Yan M."/>
            <person name="Wang P."/>
            <person name="Xu J."/>
            <person name="Bruns T."/>
            <person name="Baldrian P."/>
            <person name="Vilgalys R."/>
            <person name="Dunand C."/>
            <person name="Henrissat B."/>
            <person name="Grigoriev I.V."/>
            <person name="Hibbett D."/>
            <person name="Nagy L.G."/>
            <person name="Martin F.M."/>
        </authorList>
    </citation>
    <scope>NUCLEOTIDE SEQUENCE</scope>
    <source>
        <strain evidence="2">BED1</strain>
    </source>
</reference>
<comment type="caution">
    <text evidence="2">The sequence shown here is derived from an EMBL/GenBank/DDBJ whole genome shotgun (WGS) entry which is preliminary data.</text>
</comment>